<dbReference type="InterPro" id="IPR005502">
    <property type="entry name" value="Ribosyl_crysJ1"/>
</dbReference>
<keyword evidence="5" id="KW-1185">Reference proteome</keyword>
<dbReference type="EMBL" id="AZAC01000034">
    <property type="protein sequence ID" value="KIX12252.1"/>
    <property type="molecule type" value="Genomic_DNA"/>
</dbReference>
<proteinExistence type="inferred from homology"/>
<accession>A0A0D2GBJ9</accession>
<dbReference type="PANTHER" id="PTHR16222">
    <property type="entry name" value="ADP-RIBOSYLGLYCOHYDROLASE"/>
    <property type="match status" value="1"/>
</dbReference>
<dbReference type="PATRIC" id="fig|1429043.3.peg.4182"/>
<dbReference type="RefSeq" id="WP_044350813.1">
    <property type="nucleotide sequence ID" value="NZ_AZAC01000034.1"/>
</dbReference>
<dbReference type="Proteomes" id="UP000032233">
    <property type="component" value="Unassembled WGS sequence"/>
</dbReference>
<gene>
    <name evidence="4" type="ORF">X474_19730</name>
</gene>
<evidence type="ECO:0000256" key="2">
    <source>
        <dbReference type="ARBA" id="ARBA00022801"/>
    </source>
</evidence>
<dbReference type="InterPro" id="IPR036705">
    <property type="entry name" value="Ribosyl_crysJ1_sf"/>
</dbReference>
<evidence type="ECO:0000256" key="1">
    <source>
        <dbReference type="ARBA" id="ARBA00010702"/>
    </source>
</evidence>
<keyword evidence="3" id="KW-0479">Metal-binding</keyword>
<evidence type="ECO:0000256" key="3">
    <source>
        <dbReference type="PIRSR" id="PIRSR605502-1"/>
    </source>
</evidence>
<evidence type="ECO:0000313" key="5">
    <source>
        <dbReference type="Proteomes" id="UP000032233"/>
    </source>
</evidence>
<dbReference type="AlphaFoldDB" id="A0A0D2GBJ9"/>
<organism evidence="4 5">
    <name type="scientific">Dethiosulfatarculus sandiegensis</name>
    <dbReference type="NCBI Taxonomy" id="1429043"/>
    <lineage>
        <taxon>Bacteria</taxon>
        <taxon>Pseudomonadati</taxon>
        <taxon>Thermodesulfobacteriota</taxon>
        <taxon>Desulfarculia</taxon>
        <taxon>Desulfarculales</taxon>
        <taxon>Desulfarculaceae</taxon>
        <taxon>Dethiosulfatarculus</taxon>
    </lineage>
</organism>
<name>A0A0D2GBJ9_9BACT</name>
<feature type="binding site" evidence="3">
    <location>
        <position position="267"/>
    </location>
    <ligand>
        <name>Mg(2+)</name>
        <dbReference type="ChEBI" id="CHEBI:18420"/>
        <label>1</label>
    </ligand>
</feature>
<keyword evidence="2" id="KW-0378">Hydrolase</keyword>
<dbReference type="STRING" id="1429043.X474_19730"/>
<evidence type="ECO:0008006" key="6">
    <source>
        <dbReference type="Google" id="ProtNLM"/>
    </source>
</evidence>
<comment type="similarity">
    <text evidence="1">Belongs to the ADP-ribosylglycohydrolase family.</text>
</comment>
<dbReference type="FunCoup" id="A0A0D2GBJ9">
    <property type="interactions" value="215"/>
</dbReference>
<evidence type="ECO:0000313" key="4">
    <source>
        <dbReference type="EMBL" id="KIX12252.1"/>
    </source>
</evidence>
<dbReference type="OrthoDB" id="9798107at2"/>
<feature type="binding site" evidence="3">
    <location>
        <position position="61"/>
    </location>
    <ligand>
        <name>Mg(2+)</name>
        <dbReference type="ChEBI" id="CHEBI:18420"/>
        <label>1</label>
    </ligand>
</feature>
<dbReference type="PANTHER" id="PTHR16222:SF24">
    <property type="entry name" value="ADP-RIBOSYLHYDROLASE ARH3"/>
    <property type="match status" value="1"/>
</dbReference>
<feature type="binding site" evidence="3">
    <location>
        <position position="270"/>
    </location>
    <ligand>
        <name>Mg(2+)</name>
        <dbReference type="ChEBI" id="CHEBI:18420"/>
        <label>1</label>
    </ligand>
</feature>
<dbReference type="InParanoid" id="A0A0D2GBJ9"/>
<sequence length="315" mass="33943">MGNNSEALAYQRLAGAVFGSLCGDALGMPVEGWPPDQIKEVHGRLDSMRPGRLPKGSYTDDSQMMLSVLETLVKHKKIEPQDLARRFAENFEPERGYGGRTYDALNRLRNGADWRSISSDSWANGAAMRVGVVGAFFAGHFDEIKKAALAQCRVTHTHPLAQAGACAQALAVGLACDLGAKGEKPQTDIVTAYLAEQIEDISPEAADRLLALPDTQGLTEEECQDALWAEYEMNLRTMEAVCPALGAFLWADSFKDAVVMAVSLGGDTDTIGAMAGAMAGAYHGLDAIPKAWLDDLEQGPKGFAYFEKLCREALI</sequence>
<comment type="cofactor">
    <cofactor evidence="3">
        <name>Mg(2+)</name>
        <dbReference type="ChEBI" id="CHEBI:18420"/>
    </cofactor>
    <text evidence="3">Binds 2 magnesium ions per subunit.</text>
</comment>
<dbReference type="Pfam" id="PF03747">
    <property type="entry name" value="ADP_ribosyl_GH"/>
    <property type="match status" value="1"/>
</dbReference>
<feature type="binding site" evidence="3">
    <location>
        <position position="59"/>
    </location>
    <ligand>
        <name>Mg(2+)</name>
        <dbReference type="ChEBI" id="CHEBI:18420"/>
        <label>1</label>
    </ligand>
</feature>
<dbReference type="GO" id="GO:0016787">
    <property type="term" value="F:hydrolase activity"/>
    <property type="evidence" value="ECO:0007669"/>
    <property type="project" value="UniProtKB-KW"/>
</dbReference>
<dbReference type="GO" id="GO:0046872">
    <property type="term" value="F:metal ion binding"/>
    <property type="evidence" value="ECO:0007669"/>
    <property type="project" value="UniProtKB-KW"/>
</dbReference>
<protein>
    <recommendedName>
        <fullName evidence="6">ADP-ribosylglycohydrolase</fullName>
    </recommendedName>
</protein>
<dbReference type="SUPFAM" id="SSF101478">
    <property type="entry name" value="ADP-ribosylglycohydrolase"/>
    <property type="match status" value="1"/>
</dbReference>
<feature type="binding site" evidence="3">
    <location>
        <position position="269"/>
    </location>
    <ligand>
        <name>Mg(2+)</name>
        <dbReference type="ChEBI" id="CHEBI:18420"/>
        <label>1</label>
    </ligand>
</feature>
<dbReference type="Gene3D" id="1.10.4080.10">
    <property type="entry name" value="ADP-ribosylation/Crystallin J1"/>
    <property type="match status" value="1"/>
</dbReference>
<reference evidence="4 5" key="1">
    <citation type="submission" date="2013-11" db="EMBL/GenBank/DDBJ databases">
        <title>Metagenomic analysis of a methanogenic consortium involved in long chain n-alkane degradation.</title>
        <authorList>
            <person name="Davidova I.A."/>
            <person name="Callaghan A.V."/>
            <person name="Wawrik B."/>
            <person name="Pruitt S."/>
            <person name="Marks C."/>
            <person name="Duncan K.E."/>
            <person name="Suflita J.M."/>
        </authorList>
    </citation>
    <scope>NUCLEOTIDE SEQUENCE [LARGE SCALE GENOMIC DNA]</scope>
    <source>
        <strain evidence="4 5">SPR</strain>
    </source>
</reference>
<keyword evidence="3" id="KW-0460">Magnesium</keyword>
<dbReference type="InterPro" id="IPR050792">
    <property type="entry name" value="ADP-ribosylglycohydrolase"/>
</dbReference>
<feature type="binding site" evidence="3">
    <location>
        <position position="60"/>
    </location>
    <ligand>
        <name>Mg(2+)</name>
        <dbReference type="ChEBI" id="CHEBI:18420"/>
        <label>1</label>
    </ligand>
</feature>
<comment type="caution">
    <text evidence="4">The sequence shown here is derived from an EMBL/GenBank/DDBJ whole genome shotgun (WGS) entry which is preliminary data.</text>
</comment>